<protein>
    <submittedName>
        <fullName evidence="1">Uncharacterized protein</fullName>
    </submittedName>
</protein>
<gene>
    <name evidence="1" type="ORF">Pmani_008115</name>
</gene>
<dbReference type="EMBL" id="JAWZYT010000622">
    <property type="protein sequence ID" value="KAK4321065.1"/>
    <property type="molecule type" value="Genomic_DNA"/>
</dbReference>
<comment type="caution">
    <text evidence="1">The sequence shown here is derived from an EMBL/GenBank/DDBJ whole genome shotgun (WGS) entry which is preliminary data.</text>
</comment>
<reference evidence="1" key="1">
    <citation type="submission" date="2023-11" db="EMBL/GenBank/DDBJ databases">
        <title>Genome assemblies of two species of porcelain crab, Petrolisthes cinctipes and Petrolisthes manimaculis (Anomura: Porcellanidae).</title>
        <authorList>
            <person name="Angst P."/>
        </authorList>
    </citation>
    <scope>NUCLEOTIDE SEQUENCE</scope>
    <source>
        <strain evidence="1">PB745_02</strain>
        <tissue evidence="1">Gill</tissue>
    </source>
</reference>
<dbReference type="Proteomes" id="UP001292094">
    <property type="component" value="Unassembled WGS sequence"/>
</dbReference>
<evidence type="ECO:0000313" key="2">
    <source>
        <dbReference type="Proteomes" id="UP001292094"/>
    </source>
</evidence>
<sequence length="88" mass="9591">MAVVYLHWPVSALASSFKQWPEIHVCSDLSSGRGNSAICHEIGAGESTVRMILKKSDQILQADRNLLSASDTTHPTTLLTFPVAEIKI</sequence>
<keyword evidence="2" id="KW-1185">Reference proteome</keyword>
<organism evidence="1 2">
    <name type="scientific">Petrolisthes manimaculis</name>
    <dbReference type="NCBI Taxonomy" id="1843537"/>
    <lineage>
        <taxon>Eukaryota</taxon>
        <taxon>Metazoa</taxon>
        <taxon>Ecdysozoa</taxon>
        <taxon>Arthropoda</taxon>
        <taxon>Crustacea</taxon>
        <taxon>Multicrustacea</taxon>
        <taxon>Malacostraca</taxon>
        <taxon>Eumalacostraca</taxon>
        <taxon>Eucarida</taxon>
        <taxon>Decapoda</taxon>
        <taxon>Pleocyemata</taxon>
        <taxon>Anomura</taxon>
        <taxon>Galatheoidea</taxon>
        <taxon>Porcellanidae</taxon>
        <taxon>Petrolisthes</taxon>
    </lineage>
</organism>
<proteinExistence type="predicted"/>
<name>A0AAE1UJC1_9EUCA</name>
<accession>A0AAE1UJC1</accession>
<dbReference type="AlphaFoldDB" id="A0AAE1UJC1"/>
<evidence type="ECO:0000313" key="1">
    <source>
        <dbReference type="EMBL" id="KAK4321065.1"/>
    </source>
</evidence>